<dbReference type="GO" id="GO:0008253">
    <property type="term" value="F:5'-nucleotidase activity"/>
    <property type="evidence" value="ECO:0007669"/>
    <property type="project" value="InterPro"/>
</dbReference>
<evidence type="ECO:0000256" key="1">
    <source>
        <dbReference type="ARBA" id="ARBA00001946"/>
    </source>
</evidence>
<evidence type="ECO:0000256" key="10">
    <source>
        <dbReference type="ARBA" id="ARBA00022842"/>
    </source>
</evidence>
<dbReference type="EMBL" id="BRYA01000298">
    <property type="protein sequence ID" value="GMI46441.1"/>
    <property type="molecule type" value="Genomic_DNA"/>
</dbReference>
<dbReference type="GO" id="GO:0071590">
    <property type="term" value="P:nicotinamide riboside biosynthetic process"/>
    <property type="evidence" value="ECO:0007669"/>
    <property type="project" value="TreeGrafter"/>
</dbReference>
<dbReference type="AlphaFoldDB" id="A0A9W7GIE8"/>
<keyword evidence="6" id="KW-0479">Metal-binding</keyword>
<gene>
    <name evidence="14" type="ORF">TrCOL_g917</name>
</gene>
<evidence type="ECO:0000256" key="6">
    <source>
        <dbReference type="ARBA" id="ARBA00022723"/>
    </source>
</evidence>
<dbReference type="GO" id="GO:0009117">
    <property type="term" value="P:nucleotide metabolic process"/>
    <property type="evidence" value="ECO:0007669"/>
    <property type="project" value="UniProtKB-KW"/>
</dbReference>
<dbReference type="PANTHER" id="PTHR28213">
    <property type="entry name" value="IMP-SPECIFIC 5'-NUCLEOTIDASE 1"/>
    <property type="match status" value="1"/>
</dbReference>
<comment type="subunit">
    <text evidence="3">Homotetramer.</text>
</comment>
<evidence type="ECO:0000256" key="7">
    <source>
        <dbReference type="ARBA" id="ARBA00022741"/>
    </source>
</evidence>
<evidence type="ECO:0000313" key="15">
    <source>
        <dbReference type="Proteomes" id="UP001165065"/>
    </source>
</evidence>
<dbReference type="GO" id="GO:0071592">
    <property type="term" value="P:nicotinic acid riboside biosynthetic process"/>
    <property type="evidence" value="ECO:0007669"/>
    <property type="project" value="TreeGrafter"/>
</dbReference>
<reference evidence="15" key="1">
    <citation type="journal article" date="2023" name="Commun. Biol.">
        <title>Genome analysis of Parmales, the sister group of diatoms, reveals the evolutionary specialization of diatoms from phago-mixotrophs to photoautotrophs.</title>
        <authorList>
            <person name="Ban H."/>
            <person name="Sato S."/>
            <person name="Yoshikawa S."/>
            <person name="Yamada K."/>
            <person name="Nakamura Y."/>
            <person name="Ichinomiya M."/>
            <person name="Sato N."/>
            <person name="Blanc-Mathieu R."/>
            <person name="Endo H."/>
            <person name="Kuwata A."/>
            <person name="Ogata H."/>
        </authorList>
    </citation>
    <scope>NUCLEOTIDE SEQUENCE [LARGE SCALE GENOMIC DNA]</scope>
</reference>
<sequence>MSFSSRRRNYMLTSHRRDGLIEWMKSMLHHSFVLDMLTSTAPDTFSHFENLISEHRLLHPVNSSLSPSTSSDNLGAVKGRTSKLKQLVPSVGVFHTDLPLRDAFEIYDEKYGVTKRRHVTVSFNEIRQILNLSQVMAVCGWSGTLPPPAPSNSDTPDPPQPFTGPDLVTFDGDQTLYSDGGNFESNPKLARALALMLKNGISIAVVTAAGYEYDAAKYTLRLSGLLKYFKSKQLTSEECGRFYVMGGECNYLLRLAEDYTLGPVKEAGPGGWVTSTKHLKDSPGNWSEPAVTKLLDIAEKCLKEAVEEMKIRGRVIRKKRAVGLIPSSPSSISRENLDECALRVQSDLYAGSVAFDNLPYCAFNGGSDCWVDVGNKRVGVEILQAYLGLEPSKCLHVGDQFLNTGNDYAARGCAPCAWITSPVETTYILKRLLIFAGGVNIDEEGVNGSAVGPGGVSPKTPRNRAGSASTEIDLDEAARRSVGGLVMDVYTGEMVPNKKQRT</sequence>
<evidence type="ECO:0000256" key="11">
    <source>
        <dbReference type="ARBA" id="ARBA00023080"/>
    </source>
</evidence>
<keyword evidence="11" id="KW-0546">Nucleotide metabolism</keyword>
<keyword evidence="7" id="KW-0547">Nucleotide-binding</keyword>
<dbReference type="OrthoDB" id="185373at2759"/>
<evidence type="ECO:0000256" key="9">
    <source>
        <dbReference type="ARBA" id="ARBA00022840"/>
    </source>
</evidence>
<dbReference type="InterPro" id="IPR036412">
    <property type="entry name" value="HAD-like_sf"/>
</dbReference>
<keyword evidence="15" id="KW-1185">Reference proteome</keyword>
<dbReference type="SUPFAM" id="SSF56784">
    <property type="entry name" value="HAD-like"/>
    <property type="match status" value="1"/>
</dbReference>
<dbReference type="GO" id="GO:0000287">
    <property type="term" value="F:magnesium ion binding"/>
    <property type="evidence" value="ECO:0007669"/>
    <property type="project" value="InterPro"/>
</dbReference>
<dbReference type="Proteomes" id="UP001165065">
    <property type="component" value="Unassembled WGS sequence"/>
</dbReference>
<evidence type="ECO:0000256" key="8">
    <source>
        <dbReference type="ARBA" id="ARBA00022801"/>
    </source>
</evidence>
<protein>
    <recommendedName>
        <fullName evidence="5">IMP-specific 5'-nucleotidase 1</fullName>
        <ecNumber evidence="4">3.1.3.99</ecNumber>
    </recommendedName>
</protein>
<organism evidence="14 15">
    <name type="scientific">Triparma columacea</name>
    <dbReference type="NCBI Taxonomy" id="722753"/>
    <lineage>
        <taxon>Eukaryota</taxon>
        <taxon>Sar</taxon>
        <taxon>Stramenopiles</taxon>
        <taxon>Ochrophyta</taxon>
        <taxon>Bolidophyceae</taxon>
        <taxon>Parmales</taxon>
        <taxon>Triparmaceae</taxon>
        <taxon>Triparma</taxon>
    </lineage>
</organism>
<keyword evidence="10" id="KW-0460">Magnesium</keyword>
<keyword evidence="8" id="KW-0378">Hydrolase</keyword>
<comment type="caution">
    <text evidence="14">The sequence shown here is derived from an EMBL/GenBank/DDBJ whole genome shotgun (WGS) entry which is preliminary data.</text>
</comment>
<dbReference type="GO" id="GO:0005524">
    <property type="term" value="F:ATP binding"/>
    <property type="evidence" value="ECO:0007669"/>
    <property type="project" value="UniProtKB-KW"/>
</dbReference>
<dbReference type="PANTHER" id="PTHR28213:SF1">
    <property type="entry name" value="IMP-SPECIFIC 5'-NUCLEOTIDASE 1"/>
    <property type="match status" value="1"/>
</dbReference>
<keyword evidence="9" id="KW-0067">ATP-binding</keyword>
<evidence type="ECO:0000313" key="14">
    <source>
        <dbReference type="EMBL" id="GMI46441.1"/>
    </source>
</evidence>
<feature type="region of interest" description="Disordered" evidence="13">
    <location>
        <begin position="447"/>
        <end position="471"/>
    </location>
</feature>
<evidence type="ECO:0000256" key="5">
    <source>
        <dbReference type="ARBA" id="ARBA00015544"/>
    </source>
</evidence>
<evidence type="ECO:0000256" key="13">
    <source>
        <dbReference type="SAM" id="MobiDB-lite"/>
    </source>
</evidence>
<proteinExistence type="inferred from homology"/>
<comment type="cofactor">
    <cofactor evidence="1">
        <name>Mg(2+)</name>
        <dbReference type="ChEBI" id="CHEBI:18420"/>
    </cofactor>
</comment>
<evidence type="ECO:0000256" key="12">
    <source>
        <dbReference type="ARBA" id="ARBA00047413"/>
    </source>
</evidence>
<dbReference type="EC" id="3.1.3.99" evidence="4"/>
<accession>A0A9W7GIE8</accession>
<evidence type="ECO:0000256" key="3">
    <source>
        <dbReference type="ARBA" id="ARBA00011881"/>
    </source>
</evidence>
<comment type="similarity">
    <text evidence="2">Belongs to the ISN1 family.</text>
</comment>
<evidence type="ECO:0000256" key="4">
    <source>
        <dbReference type="ARBA" id="ARBA00012894"/>
    </source>
</evidence>
<dbReference type="GO" id="GO:0006190">
    <property type="term" value="P:inosine salvage"/>
    <property type="evidence" value="ECO:0007669"/>
    <property type="project" value="InterPro"/>
</dbReference>
<dbReference type="Pfam" id="PF06437">
    <property type="entry name" value="ISN1"/>
    <property type="match status" value="1"/>
</dbReference>
<dbReference type="InterPro" id="IPR009453">
    <property type="entry name" value="ISN1"/>
</dbReference>
<name>A0A9W7GIE8_9STRA</name>
<comment type="catalytic activity">
    <reaction evidence="12">
        <text>IMP + H2O = inosine + phosphate</text>
        <dbReference type="Rhea" id="RHEA:27718"/>
        <dbReference type="ChEBI" id="CHEBI:15377"/>
        <dbReference type="ChEBI" id="CHEBI:17596"/>
        <dbReference type="ChEBI" id="CHEBI:43474"/>
        <dbReference type="ChEBI" id="CHEBI:58053"/>
        <dbReference type="EC" id="3.1.3.99"/>
    </reaction>
</comment>
<evidence type="ECO:0000256" key="2">
    <source>
        <dbReference type="ARBA" id="ARBA00005307"/>
    </source>
</evidence>